<comment type="caution">
    <text evidence="1">The sequence shown here is derived from an EMBL/GenBank/DDBJ whole genome shotgun (WGS) entry which is preliminary data.</text>
</comment>
<sequence>MTLKSPLSVLSYFGCRSSSSRLLRRPQTLAPFGIPEGSRRPGPSRAGRVLLRWRLGAGASKRARGAAGRSLRCGEAHRCEERITWRQGTSLETIEHFLLPPARWQHAQRSYCLHLDTRHSQFTCTASVSPAPLRCTCRTVRHPTDMALTFLLWNARSLLRKSSELQTYLRDSLPSVVGLCKTWLPPHLALNLPGYSILRRDRQQGRGGGILLALRDVLHRSPLPFP</sequence>
<name>A0A8J5CPX7_CHIOP</name>
<proteinExistence type="predicted"/>
<organism evidence="1 2">
    <name type="scientific">Chionoecetes opilio</name>
    <name type="common">Atlantic snow crab</name>
    <name type="synonym">Cancer opilio</name>
    <dbReference type="NCBI Taxonomy" id="41210"/>
    <lineage>
        <taxon>Eukaryota</taxon>
        <taxon>Metazoa</taxon>
        <taxon>Ecdysozoa</taxon>
        <taxon>Arthropoda</taxon>
        <taxon>Crustacea</taxon>
        <taxon>Multicrustacea</taxon>
        <taxon>Malacostraca</taxon>
        <taxon>Eumalacostraca</taxon>
        <taxon>Eucarida</taxon>
        <taxon>Decapoda</taxon>
        <taxon>Pleocyemata</taxon>
        <taxon>Brachyura</taxon>
        <taxon>Eubrachyura</taxon>
        <taxon>Majoidea</taxon>
        <taxon>Majidae</taxon>
        <taxon>Chionoecetes</taxon>
    </lineage>
</organism>
<reference evidence="1" key="1">
    <citation type="submission" date="2020-07" db="EMBL/GenBank/DDBJ databases">
        <title>The High-quality genome of the commercially important snow crab, Chionoecetes opilio.</title>
        <authorList>
            <person name="Jeong J.-H."/>
            <person name="Ryu S."/>
        </authorList>
    </citation>
    <scope>NUCLEOTIDE SEQUENCE</scope>
    <source>
        <strain evidence="1">MADBK_172401_WGS</strain>
        <tissue evidence="1">Digestive gland</tissue>
    </source>
</reference>
<gene>
    <name evidence="1" type="ORF">GWK47_011256</name>
</gene>
<keyword evidence="2" id="KW-1185">Reference proteome</keyword>
<dbReference type="EMBL" id="JACEEZ010019414">
    <property type="protein sequence ID" value="KAG0715727.1"/>
    <property type="molecule type" value="Genomic_DNA"/>
</dbReference>
<dbReference type="Proteomes" id="UP000770661">
    <property type="component" value="Unassembled WGS sequence"/>
</dbReference>
<dbReference type="AlphaFoldDB" id="A0A8J5CPX7"/>
<dbReference type="OrthoDB" id="5350595at2759"/>
<accession>A0A8J5CPX7</accession>
<evidence type="ECO:0000313" key="1">
    <source>
        <dbReference type="EMBL" id="KAG0715727.1"/>
    </source>
</evidence>
<evidence type="ECO:0000313" key="2">
    <source>
        <dbReference type="Proteomes" id="UP000770661"/>
    </source>
</evidence>
<protein>
    <submittedName>
        <fullName evidence="1">Uncharacterized protein</fullName>
    </submittedName>
</protein>